<feature type="transmembrane region" description="Helical" evidence="5">
    <location>
        <begin position="2683"/>
        <end position="2700"/>
    </location>
</feature>
<feature type="domain" description="Cadherin" evidence="6">
    <location>
        <begin position="685"/>
        <end position="800"/>
    </location>
</feature>
<feature type="transmembrane region" description="Helical" evidence="5">
    <location>
        <begin position="2528"/>
        <end position="2546"/>
    </location>
</feature>
<sequence length="3077" mass="320593">MLDRLNSKDWRGNRPLHYVVAEFSHAIGEGRSNTHKSRLVLLGLRTMPSVEASIEVRREMRSVRHSSQLPFRAMGRRLAEGASTTMLAAAVVKIRRVEVSEGASPGASVLSGASLGASDPETPDASDLKFAILSGNQQGLWSMDAVGGDIRFAQSNPRALDFESAPRQSTLVVSVTDNGAPDGLKRSGTATLQMIVLDVNEPPAVVLPVAGLEVRENSAPGASAGSVSCADVDASDQSGLALALVAQEAIPGTSGVLPFMIDAGTGVLRVSPGAGGALLDAESKATYELQLQCTDNLGLVSETKSASVRIVDVNEAPVCAGPLSFSAAEGVKAMVGTPLGAVCSDPDSGDTLVFAIDPSSQAAAPAFAVDATSGQLRVHDVSGTGAGSVNDASARFALNVTVADKQGLATVVHVLVQMTDTNDPPVFGASVPRMLSVPESSTDGFIVALLQATDEDFASDQSHRLTYSLAPTGRSVNRPFPFAVTTTQGSSALGAGQIVLRLQGSGLASLDFEGAQSEFEAIVTATDNGTPQLSASAVVTIRVADAAEPPTFDALVAESSPDVDAATGLPVIRAFVPEGLRKGAIAFSVAATDPDAASQGHLEWAIAAPTSLFSEHFTLDPASGAVAAASDIDFEAIAPRAGVGLASGHALSVTVTVGDVNEAASMRTSAVLRVSVTDVNEPPVVSASTALEVAEDATSGAVVGTVPATDPDSGSRGQLRFRINGSAAGDGASFRIDQLSGAVSIASAGLDWEDRPEYRFQVLIQDGDSVEPLQVATMVTISVSNVNDVQVTALRLDPTETPCTSSPCAEGSLADMVPRPSLASMSSTGIFFSPLGGAAVQLVGTGIGFTAARLEREGLTMADVKVAVSYGPTATEYVAQDCRVVAAGSVVQCRTVAAWGGSHKWRLEVTQVGSTQLNHAFEAPLTTSAMPPEITSVTVSEHSGQLPAGQLPTYGGASFTVEGSGFGPKASVISLSLGGADGRRFSVQFCSVLSDGQNLAQCFVAPAGLGKNLLFAVVASGLPSAVFQSAVSYAPPVITSVAVKDQVTSSASQSTLRTRGGQVLIVSGSQLSDGAFPEELELRYGDGSGGSRRFQATQCRVTKPHTEIQCMSVAGVGFGLGVQVQVGGQWSEPSAATLAYASPIVSSVSGAGALASVTAGGETLSVVGDNFGPADTSLASVVVRYGPAANPGKYTAHSCRYGAANTEIVCLTAPGTGRAHALSVTVASQTSALLAGAVSYEPPVVAFYEGAGSLGAATDGMQEVLVTGRNFGPLGHGAIDLVVYRQPSGAAEGLTPTDLTTLASTSSQWNNWTDVPSLDTEQFVFRAGSCRVSVAHVQMSCLTAEGAGRGMQWAAVVDGQASTVPSTSYGAPRLVSVSGLGTDGATTDGGEEVVLRGANFGPSFELLDGGAAGFLSSVTYGPSRREYMAQGCRLASHSEIRCRTSAGVGRGHRWRVVVGGQETADYRDTVEARAAGLVLDYASPVLSSVSPLTGTTEGGFTLHLSGTNLGLSDARRASSGDAVMTVLFGDLQLPVVAQSSDGQGGHSADVYVPESDGGARDVQVRLIDPAGRETVSNTFAFVFGAPTLEKDLYVVLTIGNRFNITATGTNFGLAPRILVNGIPTENCAVIVPHRQVTCQFEGRSGSVAVVARSGFVSNSVFFDFISPSFLVGDASSRPLLDTQGGTVIRVEGLNWQTDPSQINVTVGGAPCPIMPLESPVIVLEDETESRFSLECRTPPGQGQDVPVVITRGGQASLPDFAWSYAPPSLASVDPAASLPTTGGRITIRGSNFGISGVVLLPGISVQVESWSHDTIVALVDAGEGAALSLEVDVAQQRSAPLPFSFAPPLITQAPATGPTVGQAGALIVGANFGVSMPTVSLVRSRLGVTGVLQSLRCPVVSFDHSQLVVNLPEGTGTGWRLVVTAAGQEPVAPPPFDFDRPELVRIDHDPLMGLPTSGGVEITALGANLGPSGAVLFLRAFGDSNPLSGYQATWLRQTHANATFTLPEGQGSTLEAVLTVDGQHSDPLPFAFDAPRIDSLLLPDQVPTEGTWRSRDPIRRDVVTIMGSSFGVQSTQRTEVRILPAAANASAPFAAISPDDFRKGVACTLSVEPDPLAPGQYKETESGVRNYGHGMIRAGIPEGYGRDLRLVVSVGGRLSNAVLFSYDPPMVAAAMPNVPTAATCPQTNAALGTCAAARPQGQSIRLTGRNFGETPPLDGELDIRIGGLPCSVQSWNRDATLGGRPYLTCSIPWDTVGVKNLTVEVALQEIEPWTAAEGLLATECAAGAYGVEGEHCLECPAGASCEGGSADPVSLPGWFDVRPGLGANGTDKVDDALCPAQRRVLSARDFCFRPMPCEPKEACIGASLCATGYSGERCSQCEPGRFYRINGLCERCPDSPGLIVALFVVVALAACVAGYVLNQKSVNVGLLAVGVDYFQVLAIFARTRVRWPAFVRDLFRWLSAFNLNLELAAPECVLPEMTFALKWFMTMLLPLAAVIVLGLTFGAQVVYKRFVMGRRDWRELTSHLDPLVAVMVVVGVFLYLVLSRMTLDVFNCAPTDPPDGDNLYMSGMLDVICFQSETHLLLFPFAVTAAVLYVAGFPAFVFMFVRRNLYKVKYDQILRARGISPSSKLMPPQIKAFRARWHRLYYLYRPGKAYWLVVILARKFLVAFTALAFRSTPTYQLAASIVVLFAAFTLQVRHSPYMSLSDHDAVASQFRDFTDAANIKAEGTLQLAIRSNMDDFEQSFEAEGKRGAGGKWGAAASEIGKASSALKARATTAIAEQLVNYNAVEIGLLGCGILVNLAGIMFLSERFADSYNGYYQAEYDTLAVVVGLVIFSSLVFFVGTLAVEVMHVAAPATAARVFGVCVSTKRADKRLARAVSKHGLMLGAGGATTTAPLRASGSGSGGGTFEMVNNPASSALDLAADGISGSSLPEELPDQETWSSVRANYRRNERQMKELRAMVSKLQDEAKRVETIASMATRLPSLADALADGPGASRRSPSSPVSSPAGAHKRRLRVGARSPHLSSRRSSDATGSDFAAPVMALGSPALPAFGAGVTAPPPARATGVPRRKR</sequence>
<dbReference type="SMART" id="SM00112">
    <property type="entry name" value="CA"/>
    <property type="match status" value="6"/>
</dbReference>
<feature type="domain" description="Cadherin" evidence="6">
    <location>
        <begin position="576"/>
        <end position="685"/>
    </location>
</feature>
<dbReference type="InterPro" id="IPR015919">
    <property type="entry name" value="Cadherin-like_sf"/>
</dbReference>
<dbReference type="Gene3D" id="2.60.40.10">
    <property type="entry name" value="Immunoglobulins"/>
    <property type="match status" value="3"/>
</dbReference>
<evidence type="ECO:0000256" key="1">
    <source>
        <dbReference type="ARBA" id="ARBA00022692"/>
    </source>
</evidence>
<dbReference type="SMART" id="SM00429">
    <property type="entry name" value="IPT"/>
    <property type="match status" value="2"/>
</dbReference>
<feature type="coiled-coil region" evidence="3">
    <location>
        <begin position="2953"/>
        <end position="2980"/>
    </location>
</feature>
<evidence type="ECO:0000256" key="3">
    <source>
        <dbReference type="SAM" id="Coils"/>
    </source>
</evidence>
<feature type="transmembrane region" description="Helical" evidence="5">
    <location>
        <begin position="2487"/>
        <end position="2507"/>
    </location>
</feature>
<evidence type="ECO:0000313" key="8">
    <source>
        <dbReference type="Proteomes" id="UP000323011"/>
    </source>
</evidence>
<feature type="transmembrane region" description="Helical" evidence="5">
    <location>
        <begin position="2787"/>
        <end position="2810"/>
    </location>
</feature>
<keyword evidence="8" id="KW-1185">Reference proteome</keyword>
<dbReference type="SUPFAM" id="SSF81296">
    <property type="entry name" value="E set domains"/>
    <property type="match status" value="1"/>
</dbReference>
<keyword evidence="3" id="KW-0175">Coiled coil</keyword>
<dbReference type="PANTHER" id="PTHR24026:SF126">
    <property type="entry name" value="PROTOCADHERIN FAT 4"/>
    <property type="match status" value="1"/>
</dbReference>
<dbReference type="CDD" id="cd00603">
    <property type="entry name" value="IPT_PCSR"/>
    <property type="match status" value="1"/>
</dbReference>
<feature type="region of interest" description="Disordered" evidence="4">
    <location>
        <begin position="2992"/>
        <end position="3039"/>
    </location>
</feature>
<feature type="domain" description="Cadherin" evidence="6">
    <location>
        <begin position="344"/>
        <end position="427"/>
    </location>
</feature>
<dbReference type="Pfam" id="PF00028">
    <property type="entry name" value="Cadherin"/>
    <property type="match status" value="1"/>
</dbReference>
<feature type="domain" description="Cadherin" evidence="6">
    <location>
        <begin position="213"/>
        <end position="324"/>
    </location>
</feature>
<organism evidence="7 8">
    <name type="scientific">Cafeteria roenbergensis</name>
    <name type="common">Marine flagellate</name>
    <dbReference type="NCBI Taxonomy" id="33653"/>
    <lineage>
        <taxon>Eukaryota</taxon>
        <taxon>Sar</taxon>
        <taxon>Stramenopiles</taxon>
        <taxon>Bigyra</taxon>
        <taxon>Opalozoa</taxon>
        <taxon>Bicosoecida</taxon>
        <taxon>Cafeteriaceae</taxon>
        <taxon>Cafeteria</taxon>
    </lineage>
</organism>
<feature type="domain" description="Cadherin" evidence="6">
    <location>
        <begin position="429"/>
        <end position="552"/>
    </location>
</feature>
<dbReference type="CDD" id="cd00102">
    <property type="entry name" value="IPT"/>
    <property type="match status" value="1"/>
</dbReference>
<dbReference type="InterPro" id="IPR002126">
    <property type="entry name" value="Cadherin-like_dom"/>
</dbReference>
<dbReference type="CDD" id="cd11304">
    <property type="entry name" value="Cadherin_repeat"/>
    <property type="match status" value="5"/>
</dbReference>
<dbReference type="PANTHER" id="PTHR24026">
    <property type="entry name" value="FAT ATYPICAL CADHERIN-RELATED"/>
    <property type="match status" value="1"/>
</dbReference>
<evidence type="ECO:0000256" key="2">
    <source>
        <dbReference type="ARBA" id="ARBA00022989"/>
    </source>
</evidence>
<protein>
    <recommendedName>
        <fullName evidence="6">Cadherin domain-containing protein</fullName>
    </recommendedName>
</protein>
<keyword evidence="1 5" id="KW-0812">Transmembrane</keyword>
<dbReference type="GO" id="GO:0005509">
    <property type="term" value="F:calcium ion binding"/>
    <property type="evidence" value="ECO:0007669"/>
    <property type="project" value="InterPro"/>
</dbReference>
<feature type="transmembrane region" description="Helical" evidence="5">
    <location>
        <begin position="2585"/>
        <end position="2609"/>
    </location>
</feature>
<dbReference type="InterPro" id="IPR014756">
    <property type="entry name" value="Ig_E-set"/>
</dbReference>
<dbReference type="SUPFAM" id="SSF49313">
    <property type="entry name" value="Cadherin-like"/>
    <property type="match status" value="6"/>
</dbReference>
<feature type="domain" description="Cadherin" evidence="6">
    <location>
        <begin position="91"/>
        <end position="205"/>
    </location>
</feature>
<evidence type="ECO:0000256" key="5">
    <source>
        <dbReference type="SAM" id="Phobius"/>
    </source>
</evidence>
<comment type="caution">
    <text evidence="7">The sequence shown here is derived from an EMBL/GenBank/DDBJ whole genome shotgun (WGS) entry which is preliminary data.</text>
</comment>
<evidence type="ECO:0000256" key="4">
    <source>
        <dbReference type="SAM" id="MobiDB-lite"/>
    </source>
</evidence>
<feature type="compositionally biased region" description="Low complexity" evidence="4">
    <location>
        <begin position="2997"/>
        <end position="3014"/>
    </location>
</feature>
<evidence type="ECO:0000313" key="7">
    <source>
        <dbReference type="EMBL" id="KAA0148358.1"/>
    </source>
</evidence>
<dbReference type="GO" id="GO:0007156">
    <property type="term" value="P:homophilic cell adhesion via plasma membrane adhesion molecules"/>
    <property type="evidence" value="ECO:0007669"/>
    <property type="project" value="InterPro"/>
</dbReference>
<feature type="transmembrane region" description="Helical" evidence="5">
    <location>
        <begin position="2830"/>
        <end position="2851"/>
    </location>
</feature>
<feature type="region of interest" description="Disordered" evidence="4">
    <location>
        <begin position="3053"/>
        <end position="3077"/>
    </location>
</feature>
<dbReference type="InterPro" id="IPR013783">
    <property type="entry name" value="Ig-like_fold"/>
</dbReference>
<dbReference type="Proteomes" id="UP000323011">
    <property type="component" value="Unassembled WGS sequence"/>
</dbReference>
<accession>A0A5A8C6B1</accession>
<name>A0A5A8C6B1_CAFRO</name>
<reference evidence="7 8" key="1">
    <citation type="submission" date="2019-07" db="EMBL/GenBank/DDBJ databases">
        <title>Genomes of Cafeteria roenbergensis.</title>
        <authorList>
            <person name="Fischer M.G."/>
            <person name="Hackl T."/>
            <person name="Roman M."/>
        </authorList>
    </citation>
    <scope>NUCLEOTIDE SEQUENCE [LARGE SCALE GENOMIC DNA]</scope>
    <source>
        <strain evidence="7 8">BVI</strain>
    </source>
</reference>
<dbReference type="InterPro" id="IPR002909">
    <property type="entry name" value="IPT_dom"/>
</dbReference>
<gene>
    <name evidence="7" type="ORF">FNF29_06745</name>
</gene>
<evidence type="ECO:0000259" key="6">
    <source>
        <dbReference type="PROSITE" id="PS50268"/>
    </source>
</evidence>
<keyword evidence="5" id="KW-0472">Membrane</keyword>
<dbReference type="Pfam" id="PF01833">
    <property type="entry name" value="TIG"/>
    <property type="match status" value="3"/>
</dbReference>
<feature type="transmembrane region" description="Helical" evidence="5">
    <location>
        <begin position="2428"/>
        <end position="2445"/>
    </location>
</feature>
<feature type="transmembrane region" description="Helical" evidence="5">
    <location>
        <begin position="2657"/>
        <end position="2677"/>
    </location>
</feature>
<dbReference type="GO" id="GO:0005886">
    <property type="term" value="C:plasma membrane"/>
    <property type="evidence" value="ECO:0007669"/>
    <property type="project" value="UniProtKB-SubCell"/>
</dbReference>
<feature type="transmembrane region" description="Helical" evidence="5">
    <location>
        <begin position="2402"/>
        <end position="2421"/>
    </location>
</feature>
<dbReference type="PROSITE" id="PS50268">
    <property type="entry name" value="CADHERIN_2"/>
    <property type="match status" value="6"/>
</dbReference>
<dbReference type="Gene3D" id="2.60.40.60">
    <property type="entry name" value="Cadherins"/>
    <property type="match status" value="6"/>
</dbReference>
<proteinExistence type="predicted"/>
<keyword evidence="2 5" id="KW-1133">Transmembrane helix</keyword>
<dbReference type="EMBL" id="VLTN01000054">
    <property type="protein sequence ID" value="KAA0148358.1"/>
    <property type="molecule type" value="Genomic_DNA"/>
</dbReference>